<proteinExistence type="predicted"/>
<organism evidence="2 3">
    <name type="scientific">Echinostoma caproni</name>
    <dbReference type="NCBI Taxonomy" id="27848"/>
    <lineage>
        <taxon>Eukaryota</taxon>
        <taxon>Metazoa</taxon>
        <taxon>Spiralia</taxon>
        <taxon>Lophotrochozoa</taxon>
        <taxon>Platyhelminthes</taxon>
        <taxon>Trematoda</taxon>
        <taxon>Digenea</taxon>
        <taxon>Plagiorchiida</taxon>
        <taxon>Echinostomata</taxon>
        <taxon>Echinostomatoidea</taxon>
        <taxon>Echinostomatidae</taxon>
        <taxon>Echinostoma</taxon>
    </lineage>
</organism>
<feature type="region of interest" description="Disordered" evidence="1">
    <location>
        <begin position="14"/>
        <end position="50"/>
    </location>
</feature>
<keyword evidence="3" id="KW-1185">Reference proteome</keyword>
<feature type="compositionally biased region" description="Polar residues" evidence="1">
    <location>
        <begin position="154"/>
        <end position="165"/>
    </location>
</feature>
<name>A0A3P8H883_9TREM</name>
<protein>
    <submittedName>
        <fullName evidence="2">Uncharacterized protein</fullName>
    </submittedName>
</protein>
<feature type="compositionally biased region" description="Polar residues" evidence="1">
    <location>
        <begin position="16"/>
        <end position="46"/>
    </location>
</feature>
<dbReference type="EMBL" id="UZAN01055693">
    <property type="protein sequence ID" value="VDP90961.1"/>
    <property type="molecule type" value="Genomic_DNA"/>
</dbReference>
<evidence type="ECO:0000256" key="1">
    <source>
        <dbReference type="SAM" id="MobiDB-lite"/>
    </source>
</evidence>
<dbReference type="Proteomes" id="UP000272942">
    <property type="component" value="Unassembled WGS sequence"/>
</dbReference>
<feature type="region of interest" description="Disordered" evidence="1">
    <location>
        <begin position="150"/>
        <end position="196"/>
    </location>
</feature>
<sequence>MNILINLHTSHEAHRFSSTGGEWTSQTEKQSSSERYPTNETASGTSCHRKTSKTVYREQFNVSLRHLSLPEEDANIETIKEEMDVRTDESVPCAPKFYALAEKEDSPDETDLHRPSVTELVVPLSITHEPHFNVSADDLLNMSQTDVCSRESEVSSATSDTSLPQQARDLDLQSNHSPLSSSTNGGARSNVNRRPI</sequence>
<evidence type="ECO:0000313" key="3">
    <source>
        <dbReference type="Proteomes" id="UP000272942"/>
    </source>
</evidence>
<evidence type="ECO:0000313" key="2">
    <source>
        <dbReference type="EMBL" id="VDP90961.1"/>
    </source>
</evidence>
<feature type="compositionally biased region" description="Polar residues" evidence="1">
    <location>
        <begin position="172"/>
        <end position="196"/>
    </location>
</feature>
<reference evidence="2 3" key="1">
    <citation type="submission" date="2018-11" db="EMBL/GenBank/DDBJ databases">
        <authorList>
            <consortium name="Pathogen Informatics"/>
        </authorList>
    </citation>
    <scope>NUCLEOTIDE SEQUENCE [LARGE SCALE GENOMIC DNA]</scope>
    <source>
        <strain evidence="2 3">Egypt</strain>
    </source>
</reference>
<accession>A0A3P8H883</accession>
<dbReference type="AlphaFoldDB" id="A0A3P8H883"/>
<gene>
    <name evidence="2" type="ORF">ECPE_LOCUS13689</name>
</gene>